<dbReference type="KEGG" id="ntr:B0W44_14895"/>
<dbReference type="InterPro" id="IPR011033">
    <property type="entry name" value="PRC_barrel-like_sf"/>
</dbReference>
<dbReference type="STRING" id="1471761.B0W44_14895"/>
<dbReference type="OrthoDB" id="2468688at2"/>
<dbReference type="Proteomes" id="UP000188603">
    <property type="component" value="Chromosome"/>
</dbReference>
<evidence type="ECO:0000313" key="2">
    <source>
        <dbReference type="EMBL" id="AQS56842.1"/>
    </source>
</evidence>
<dbReference type="RefSeq" id="WP_077720707.1">
    <property type="nucleotide sequence ID" value="NZ_CP019699.1"/>
</dbReference>
<evidence type="ECO:0000313" key="3">
    <source>
        <dbReference type="Proteomes" id="UP000188603"/>
    </source>
</evidence>
<dbReference type="NCBIfam" id="TIGR02888">
    <property type="entry name" value="spore_YlmC_YmxH"/>
    <property type="match status" value="1"/>
</dbReference>
<sequence>MRLSDLAGKEMIDVINGERLGMVAQADLAIDIQTGAIQALILPVRSSWFKKADMEIEIPWNHIKKIGSEMVIVEAQRKQYATRE</sequence>
<dbReference type="PANTHER" id="PTHR40061:SF2">
    <property type="entry name" value="PRC-BARREL DOMAIN-CONTAINING PROTEIN"/>
    <property type="match status" value="1"/>
</dbReference>
<reference evidence="2 3" key="1">
    <citation type="journal article" date="2015" name="Int. J. Syst. Evol. Microbiol.">
        <title>Novibacillus thermophilus gen. nov., sp. nov., a Gram-staining-negative and moderately thermophilic member of the family Thermoactinomycetaceae.</title>
        <authorList>
            <person name="Yang G."/>
            <person name="Chen J."/>
            <person name="Zhou S."/>
        </authorList>
    </citation>
    <scope>NUCLEOTIDE SEQUENCE [LARGE SCALE GENOMIC DNA]</scope>
    <source>
        <strain evidence="2 3">SG-1</strain>
    </source>
</reference>
<gene>
    <name evidence="2" type="ORF">B0W44_14895</name>
</gene>
<dbReference type="PANTHER" id="PTHR40061">
    <property type="entry name" value="SPORULATION PROTEIN YLMC-RELATED"/>
    <property type="match status" value="1"/>
</dbReference>
<dbReference type="AlphaFoldDB" id="A0A1U9K9X7"/>
<dbReference type="Gene3D" id="2.30.30.240">
    <property type="entry name" value="PRC-barrel domain"/>
    <property type="match status" value="1"/>
</dbReference>
<name>A0A1U9K9X7_9BACL</name>
<dbReference type="EMBL" id="CP019699">
    <property type="protein sequence ID" value="AQS56842.1"/>
    <property type="molecule type" value="Genomic_DNA"/>
</dbReference>
<dbReference type="InterPro" id="IPR027275">
    <property type="entry name" value="PRC-brl_dom"/>
</dbReference>
<dbReference type="InterPro" id="IPR014238">
    <property type="entry name" value="Spore_YlmC/YmxH"/>
</dbReference>
<proteinExistence type="predicted"/>
<evidence type="ECO:0000259" key="1">
    <source>
        <dbReference type="Pfam" id="PF05239"/>
    </source>
</evidence>
<accession>A0A1U9K9X7</accession>
<dbReference type="Pfam" id="PF05239">
    <property type="entry name" value="PRC"/>
    <property type="match status" value="1"/>
</dbReference>
<keyword evidence="3" id="KW-1185">Reference proteome</keyword>
<protein>
    <submittedName>
        <fullName evidence="2">YlmC/YmxH family sporulation protein</fullName>
    </submittedName>
</protein>
<organism evidence="2 3">
    <name type="scientific">Novibacillus thermophilus</name>
    <dbReference type="NCBI Taxonomy" id="1471761"/>
    <lineage>
        <taxon>Bacteria</taxon>
        <taxon>Bacillati</taxon>
        <taxon>Bacillota</taxon>
        <taxon>Bacilli</taxon>
        <taxon>Bacillales</taxon>
        <taxon>Thermoactinomycetaceae</taxon>
        <taxon>Novibacillus</taxon>
    </lineage>
</organism>
<dbReference type="SUPFAM" id="SSF50346">
    <property type="entry name" value="PRC-barrel domain"/>
    <property type="match status" value="1"/>
</dbReference>
<feature type="domain" description="PRC-barrel" evidence="1">
    <location>
        <begin position="1"/>
        <end position="76"/>
    </location>
</feature>